<keyword evidence="5 7" id="KW-0472">Membrane</keyword>
<evidence type="ECO:0000259" key="8">
    <source>
        <dbReference type="Pfam" id="PF02687"/>
    </source>
</evidence>
<dbReference type="InterPro" id="IPR025857">
    <property type="entry name" value="MacB_PCD"/>
</dbReference>
<feature type="domain" description="ABC3 transporter permease C-terminal" evidence="8">
    <location>
        <begin position="266"/>
        <end position="379"/>
    </location>
</feature>
<dbReference type="Pfam" id="PF02687">
    <property type="entry name" value="FtsX"/>
    <property type="match status" value="1"/>
</dbReference>
<evidence type="ECO:0000256" key="4">
    <source>
        <dbReference type="ARBA" id="ARBA00022989"/>
    </source>
</evidence>
<feature type="transmembrane region" description="Helical" evidence="7">
    <location>
        <begin position="307"/>
        <end position="328"/>
    </location>
</feature>
<evidence type="ECO:0000313" key="10">
    <source>
        <dbReference type="EMBL" id="GFO60721.1"/>
    </source>
</evidence>
<gene>
    <name evidence="10" type="ORF">GMST_30460</name>
</gene>
<accession>A0A6V8ML07</accession>
<evidence type="ECO:0000256" key="7">
    <source>
        <dbReference type="SAM" id="Phobius"/>
    </source>
</evidence>
<reference evidence="11" key="1">
    <citation type="submission" date="2020-06" db="EMBL/GenBank/DDBJ databases">
        <title>Draft genomic sequence of Geomonas sp. Red330.</title>
        <authorList>
            <person name="Itoh H."/>
            <person name="Zhenxing X."/>
            <person name="Ushijima N."/>
            <person name="Masuda Y."/>
            <person name="Shiratori Y."/>
            <person name="Senoo K."/>
        </authorList>
    </citation>
    <scope>NUCLEOTIDE SEQUENCE [LARGE SCALE GENOMIC DNA]</scope>
    <source>
        <strain evidence="11">Red330</strain>
    </source>
</reference>
<feature type="transmembrane region" description="Helical" evidence="7">
    <location>
        <begin position="261"/>
        <end position="287"/>
    </location>
</feature>
<protein>
    <submittedName>
        <fullName evidence="10">ABC transporter permease</fullName>
    </submittedName>
</protein>
<organism evidence="10 11">
    <name type="scientific">Geomonas silvestris</name>
    <dbReference type="NCBI Taxonomy" id="2740184"/>
    <lineage>
        <taxon>Bacteria</taxon>
        <taxon>Pseudomonadati</taxon>
        <taxon>Thermodesulfobacteriota</taxon>
        <taxon>Desulfuromonadia</taxon>
        <taxon>Geobacterales</taxon>
        <taxon>Geobacteraceae</taxon>
        <taxon>Geomonas</taxon>
    </lineage>
</organism>
<keyword evidence="11" id="KW-1185">Reference proteome</keyword>
<keyword evidence="2" id="KW-1003">Cell membrane</keyword>
<evidence type="ECO:0000256" key="2">
    <source>
        <dbReference type="ARBA" id="ARBA00022475"/>
    </source>
</evidence>
<evidence type="ECO:0000256" key="3">
    <source>
        <dbReference type="ARBA" id="ARBA00022692"/>
    </source>
</evidence>
<evidence type="ECO:0000256" key="1">
    <source>
        <dbReference type="ARBA" id="ARBA00004651"/>
    </source>
</evidence>
<evidence type="ECO:0000256" key="6">
    <source>
        <dbReference type="ARBA" id="ARBA00038076"/>
    </source>
</evidence>
<evidence type="ECO:0000256" key="5">
    <source>
        <dbReference type="ARBA" id="ARBA00023136"/>
    </source>
</evidence>
<feature type="transmembrane region" description="Helical" evidence="7">
    <location>
        <begin position="348"/>
        <end position="375"/>
    </location>
</feature>
<comment type="caution">
    <text evidence="10">The sequence shown here is derived from an EMBL/GenBank/DDBJ whole genome shotgun (WGS) entry which is preliminary data.</text>
</comment>
<dbReference type="Proteomes" id="UP000556026">
    <property type="component" value="Unassembled WGS sequence"/>
</dbReference>
<keyword evidence="4 7" id="KW-1133">Transmembrane helix</keyword>
<keyword evidence="3 7" id="KW-0812">Transmembrane</keyword>
<dbReference type="PANTHER" id="PTHR30572:SF4">
    <property type="entry name" value="ABC TRANSPORTER PERMEASE YTRF"/>
    <property type="match status" value="1"/>
</dbReference>
<proteinExistence type="inferred from homology"/>
<dbReference type="RefSeq" id="WP_183355536.1">
    <property type="nucleotide sequence ID" value="NZ_BLXX01000010.1"/>
</dbReference>
<evidence type="ECO:0000259" key="9">
    <source>
        <dbReference type="Pfam" id="PF12704"/>
    </source>
</evidence>
<dbReference type="EMBL" id="BLXX01000010">
    <property type="protein sequence ID" value="GFO60721.1"/>
    <property type="molecule type" value="Genomic_DNA"/>
</dbReference>
<dbReference type="GO" id="GO:0005886">
    <property type="term" value="C:plasma membrane"/>
    <property type="evidence" value="ECO:0007669"/>
    <property type="project" value="UniProtKB-SubCell"/>
</dbReference>
<dbReference type="Pfam" id="PF12704">
    <property type="entry name" value="MacB_PCD"/>
    <property type="match status" value="1"/>
</dbReference>
<dbReference type="GO" id="GO:0022857">
    <property type="term" value="F:transmembrane transporter activity"/>
    <property type="evidence" value="ECO:0007669"/>
    <property type="project" value="TreeGrafter"/>
</dbReference>
<evidence type="ECO:0000313" key="11">
    <source>
        <dbReference type="Proteomes" id="UP000556026"/>
    </source>
</evidence>
<comment type="similarity">
    <text evidence="6">Belongs to the ABC-4 integral membrane protein family.</text>
</comment>
<sequence>MNRRRWLLKMMFQALAHRSGRTTLLLAVLAMASSLATALWIVSLSMERRIAEEVRKYGANLVVVPEAARLDVGSGGLNFGSIAEPSYLAQAEVERALTTSGIKAERSLHLRGALRLKNADLPAEGVDFAEIRRLFPWWQVRGAWPAAGEAVLGVDLAARLKLKPGDRIEVSGSTGPLALRVSGTVSTGGEEDGLLFLALPELQQALALGGELSQVRLMVTASGDSLKGAAQALQRQLPKAKVNEVRQTAHTSEGLLAKVKLLMLLVTGVVLISAGSSVTGTMSTTVLERSKEIGLMKAIGGTRLEVLLIFCAEAALLGCAGGIAGYLLGSGIAHFITRTVFAASAEFIPWMAGVSLAVSLFWALLGSVGPMVSVFKLDPVRSLRGE</sequence>
<feature type="domain" description="MacB-like periplasmic core" evidence="9">
    <location>
        <begin position="25"/>
        <end position="235"/>
    </location>
</feature>
<dbReference type="InterPro" id="IPR003838">
    <property type="entry name" value="ABC3_permease_C"/>
</dbReference>
<name>A0A6V8ML07_9BACT</name>
<dbReference type="PANTHER" id="PTHR30572">
    <property type="entry name" value="MEMBRANE COMPONENT OF TRANSPORTER-RELATED"/>
    <property type="match status" value="1"/>
</dbReference>
<comment type="subcellular location">
    <subcellularLocation>
        <location evidence="1">Cell membrane</location>
        <topology evidence="1">Multi-pass membrane protein</topology>
    </subcellularLocation>
</comment>
<dbReference type="InterPro" id="IPR050250">
    <property type="entry name" value="Macrolide_Exporter_MacB"/>
</dbReference>
<dbReference type="AlphaFoldDB" id="A0A6V8ML07"/>